<dbReference type="AlphaFoldDB" id="A0A2G9PPH7"/>
<dbReference type="EMBL" id="KV922575">
    <property type="protein sequence ID" value="PIO05247.1"/>
    <property type="molecule type" value="Genomic_DNA"/>
</dbReference>
<keyword evidence="2" id="KW-1185">Reference proteome</keyword>
<gene>
    <name evidence="1" type="ORF">AB205_0005310</name>
</gene>
<protein>
    <submittedName>
        <fullName evidence="1">Uncharacterized protein</fullName>
    </submittedName>
</protein>
<organism evidence="1 2">
    <name type="scientific">Aquarana catesbeiana</name>
    <name type="common">American bullfrog</name>
    <name type="synonym">Rana catesbeiana</name>
    <dbReference type="NCBI Taxonomy" id="8400"/>
    <lineage>
        <taxon>Eukaryota</taxon>
        <taxon>Metazoa</taxon>
        <taxon>Chordata</taxon>
        <taxon>Craniata</taxon>
        <taxon>Vertebrata</taxon>
        <taxon>Euteleostomi</taxon>
        <taxon>Amphibia</taxon>
        <taxon>Batrachia</taxon>
        <taxon>Anura</taxon>
        <taxon>Neobatrachia</taxon>
        <taxon>Ranoidea</taxon>
        <taxon>Ranidae</taxon>
        <taxon>Aquarana</taxon>
    </lineage>
</organism>
<proteinExistence type="predicted"/>
<feature type="non-terminal residue" evidence="1">
    <location>
        <position position="136"/>
    </location>
</feature>
<accession>A0A2G9PPH7</accession>
<name>A0A2G9PPH7_AQUCT</name>
<evidence type="ECO:0000313" key="2">
    <source>
        <dbReference type="Proteomes" id="UP000228934"/>
    </source>
</evidence>
<reference evidence="2" key="1">
    <citation type="journal article" date="2017" name="Nat. Commun.">
        <title>The North American bullfrog draft genome provides insight into hormonal regulation of long noncoding RNA.</title>
        <authorList>
            <person name="Hammond S.A."/>
            <person name="Warren R.L."/>
            <person name="Vandervalk B.P."/>
            <person name="Kucuk E."/>
            <person name="Khan H."/>
            <person name="Gibb E.A."/>
            <person name="Pandoh P."/>
            <person name="Kirk H."/>
            <person name="Zhao Y."/>
            <person name="Jones M."/>
            <person name="Mungall A.J."/>
            <person name="Coope R."/>
            <person name="Pleasance S."/>
            <person name="Moore R.A."/>
            <person name="Holt R.A."/>
            <person name="Round J.M."/>
            <person name="Ohora S."/>
            <person name="Walle B.V."/>
            <person name="Veldhoen N."/>
            <person name="Helbing C.C."/>
            <person name="Birol I."/>
        </authorList>
    </citation>
    <scope>NUCLEOTIDE SEQUENCE [LARGE SCALE GENOMIC DNA]</scope>
</reference>
<evidence type="ECO:0000313" key="1">
    <source>
        <dbReference type="EMBL" id="PIO05247.1"/>
    </source>
</evidence>
<sequence length="136" mass="16048">MNLRYISLLFPPYICSAGRFAIYHLIGEVRFASVTAWLMLHVFPYWASGCRCYYWLVLERQCVKAYGCSSVPETTRWRWSSEWDSGRGYLWDRRHVLGLFYSHLLALLADRYALECYLLVWGLPQQPRNGPELSIQ</sequence>
<dbReference type="Proteomes" id="UP000228934">
    <property type="component" value="Unassembled WGS sequence"/>
</dbReference>